<dbReference type="InterPro" id="IPR035906">
    <property type="entry name" value="MetI-like_sf"/>
</dbReference>
<keyword evidence="3 10" id="KW-0813">Transport</keyword>
<evidence type="ECO:0000256" key="11">
    <source>
        <dbReference type="RuleBase" id="RU365097"/>
    </source>
</evidence>
<evidence type="ECO:0000256" key="8">
    <source>
        <dbReference type="ARBA" id="ARBA00023136"/>
    </source>
</evidence>
<proteinExistence type="inferred from homology"/>
<evidence type="ECO:0000256" key="4">
    <source>
        <dbReference type="ARBA" id="ARBA00022505"/>
    </source>
</evidence>
<evidence type="ECO:0000256" key="1">
    <source>
        <dbReference type="ARBA" id="ARBA00004141"/>
    </source>
</evidence>
<gene>
    <name evidence="13" type="primary">modB</name>
    <name evidence="13" type="ORF">H9Q81_01020</name>
</gene>
<comment type="subunit">
    <text evidence="2">The complex is composed of two ATP-binding proteins (CysA), two transmembrane proteins (CysT and CysW) and a solute-binding protein (CysP).</text>
</comment>
<comment type="function">
    <text evidence="9">Part of the ABC transporter complex CysAWTP (TC 3.A.1.6.1) involved in sulfate/thiosulfate import. Probably responsible for the translocation of the substrate across the membrane.</text>
</comment>
<dbReference type="InterPro" id="IPR011867">
    <property type="entry name" value="ModB_ABC"/>
</dbReference>
<accession>A0A7G9GXB8</accession>
<evidence type="ECO:0000313" key="13">
    <source>
        <dbReference type="EMBL" id="QNM15450.1"/>
    </source>
</evidence>
<evidence type="ECO:0000256" key="9">
    <source>
        <dbReference type="ARBA" id="ARBA00025323"/>
    </source>
</evidence>
<dbReference type="Pfam" id="PF00528">
    <property type="entry name" value="BPD_transp_1"/>
    <property type="match status" value="1"/>
</dbReference>
<evidence type="ECO:0000313" key="14">
    <source>
        <dbReference type="Proteomes" id="UP000515913"/>
    </source>
</evidence>
<dbReference type="AlphaFoldDB" id="A0A7G9GXB8"/>
<dbReference type="Proteomes" id="UP000515913">
    <property type="component" value="Chromosome"/>
</dbReference>
<dbReference type="PROSITE" id="PS50928">
    <property type="entry name" value="ABC_TM1"/>
    <property type="match status" value="1"/>
</dbReference>
<dbReference type="RefSeq" id="WP_187422938.1">
    <property type="nucleotide sequence ID" value="NZ_CP060637.1"/>
</dbReference>
<evidence type="ECO:0000259" key="12">
    <source>
        <dbReference type="PROSITE" id="PS50928"/>
    </source>
</evidence>
<comment type="function">
    <text evidence="11">Part of the binding-protein-dependent transport system for molybdenum; probably responsible for the translocation of the substrate across the membrane.</text>
</comment>
<dbReference type="PANTHER" id="PTHR30406">
    <property type="entry name" value="SULFATE TRANSPORT SYSTEM PERMEASE PROTEIN"/>
    <property type="match status" value="1"/>
</dbReference>
<keyword evidence="4 11" id="KW-0500">Molybdenum</keyword>
<feature type="transmembrane region" description="Helical" evidence="10">
    <location>
        <begin position="88"/>
        <end position="106"/>
    </location>
</feature>
<feature type="transmembrane region" description="Helical" evidence="10">
    <location>
        <begin position="44"/>
        <end position="68"/>
    </location>
</feature>
<feature type="transmembrane region" description="Helical" evidence="10">
    <location>
        <begin position="6"/>
        <end position="32"/>
    </location>
</feature>
<feature type="transmembrane region" description="Helical" evidence="10">
    <location>
        <begin position="147"/>
        <end position="169"/>
    </location>
</feature>
<dbReference type="InterPro" id="IPR000515">
    <property type="entry name" value="MetI-like"/>
</dbReference>
<keyword evidence="8 10" id="KW-0472">Membrane</keyword>
<evidence type="ECO:0000256" key="6">
    <source>
        <dbReference type="ARBA" id="ARBA00022989"/>
    </source>
</evidence>
<evidence type="ECO:0000256" key="3">
    <source>
        <dbReference type="ARBA" id="ARBA00022448"/>
    </source>
</evidence>
<dbReference type="InterPro" id="IPR005667">
    <property type="entry name" value="Sulph_transpt2"/>
</dbReference>
<dbReference type="EMBL" id="CP060637">
    <property type="protein sequence ID" value="QNM15450.1"/>
    <property type="molecule type" value="Genomic_DNA"/>
</dbReference>
<evidence type="ECO:0000256" key="5">
    <source>
        <dbReference type="ARBA" id="ARBA00022692"/>
    </source>
</evidence>
<organism evidence="13 14">
    <name type="scientific">Fusobacterium hominis</name>
    <dbReference type="NCBI Taxonomy" id="2764326"/>
    <lineage>
        <taxon>Bacteria</taxon>
        <taxon>Fusobacteriati</taxon>
        <taxon>Fusobacteriota</taxon>
        <taxon>Fusobacteriia</taxon>
        <taxon>Fusobacteriales</taxon>
        <taxon>Fusobacteriaceae</taxon>
        <taxon>Fusobacterium</taxon>
    </lineage>
</organism>
<dbReference type="GO" id="GO:0015419">
    <property type="term" value="F:ABC-type sulfate transporter activity"/>
    <property type="evidence" value="ECO:0007669"/>
    <property type="project" value="InterPro"/>
</dbReference>
<feature type="transmembrane region" description="Helical" evidence="10">
    <location>
        <begin position="197"/>
        <end position="218"/>
    </location>
</feature>
<reference evidence="13 14" key="1">
    <citation type="submission" date="2020-08" db="EMBL/GenBank/DDBJ databases">
        <authorList>
            <person name="Liu C."/>
            <person name="Sun Q."/>
        </authorList>
    </citation>
    <scope>NUCLEOTIDE SEQUENCE [LARGE SCALE GENOMIC DNA]</scope>
    <source>
        <strain evidence="13 14">NSJ-57</strain>
    </source>
</reference>
<name>A0A7G9GXB8_9FUSO</name>
<evidence type="ECO:0000256" key="10">
    <source>
        <dbReference type="RuleBase" id="RU363032"/>
    </source>
</evidence>
<keyword evidence="7" id="KW-0764">Sulfate transport</keyword>
<comment type="subcellular location">
    <subcellularLocation>
        <location evidence="10">Cell membrane</location>
        <topology evidence="10">Multi-pass membrane protein</topology>
    </subcellularLocation>
    <subcellularLocation>
        <location evidence="1">Membrane</location>
        <topology evidence="1">Multi-pass membrane protein</topology>
    </subcellularLocation>
</comment>
<evidence type="ECO:0000256" key="2">
    <source>
        <dbReference type="ARBA" id="ARBA00011779"/>
    </source>
</evidence>
<keyword evidence="11" id="KW-1003">Cell membrane</keyword>
<evidence type="ECO:0000256" key="7">
    <source>
        <dbReference type="ARBA" id="ARBA00023032"/>
    </source>
</evidence>
<dbReference type="GO" id="GO:0005886">
    <property type="term" value="C:plasma membrane"/>
    <property type="evidence" value="ECO:0007669"/>
    <property type="project" value="UniProtKB-SubCell"/>
</dbReference>
<dbReference type="SUPFAM" id="SSF161098">
    <property type="entry name" value="MetI-like"/>
    <property type="match status" value="1"/>
</dbReference>
<dbReference type="PANTHER" id="PTHR30406:SF8">
    <property type="entry name" value="SULFATE TRANSPORT SYSTEM PERMEASE PROTEIN CYST"/>
    <property type="match status" value="1"/>
</dbReference>
<dbReference type="GO" id="GO:0015098">
    <property type="term" value="F:molybdate ion transmembrane transporter activity"/>
    <property type="evidence" value="ECO:0007669"/>
    <property type="project" value="UniProtKB-UniRule"/>
</dbReference>
<keyword evidence="14" id="KW-1185">Reference proteome</keyword>
<sequence length="224" mass="24962">MNSLSLSIIFLTLKISVISTIIVTFFSIFLAWKLKNISVKIKNSIEMFINISLFISPSVLGYILILILGKKGIIGAFLYKYFNITVMFSWWAGIITAFFVTLPLMYNSIKAGMESLNPIYYEAGLEAGASEFQILRLIILPLIKKNILAGILLSFGRAMGEFGATLMLAGNIPGKTQTISMAIYSASESGDTSRANFFLIVILAISLLVMILYNYLFFKERKDI</sequence>
<keyword evidence="5 10" id="KW-0812">Transmembrane</keyword>
<keyword evidence="6 10" id="KW-1133">Transmembrane helix</keyword>
<feature type="domain" description="ABC transmembrane type-1" evidence="12">
    <location>
        <begin position="9"/>
        <end position="218"/>
    </location>
</feature>
<dbReference type="CDD" id="cd06261">
    <property type="entry name" value="TM_PBP2"/>
    <property type="match status" value="1"/>
</dbReference>
<protein>
    <recommendedName>
        <fullName evidence="11">Molybdenum transport system permease</fullName>
    </recommendedName>
</protein>
<dbReference type="Gene3D" id="1.10.3720.10">
    <property type="entry name" value="MetI-like"/>
    <property type="match status" value="1"/>
</dbReference>
<dbReference type="NCBIfam" id="TIGR02141">
    <property type="entry name" value="modB_ABC"/>
    <property type="match status" value="1"/>
</dbReference>
<dbReference type="KEGG" id="fho:H9Q81_01020"/>
<comment type="similarity">
    <text evidence="11">Belongs to the binding-protein-dependent transport system permease family. CysTW subfamily.</text>
</comment>